<feature type="transmembrane region" description="Helical" evidence="2">
    <location>
        <begin position="119"/>
        <end position="149"/>
    </location>
</feature>
<keyword evidence="2" id="KW-0812">Transmembrane</keyword>
<comment type="caution">
    <text evidence="3">The sequence shown here is derived from an EMBL/GenBank/DDBJ whole genome shotgun (WGS) entry which is preliminary data.</text>
</comment>
<name>A0A6H9WRN7_9MICO</name>
<proteinExistence type="predicted"/>
<evidence type="ECO:0000313" key="4">
    <source>
        <dbReference type="Proteomes" id="UP000431744"/>
    </source>
</evidence>
<reference evidence="3 4" key="1">
    <citation type="submission" date="2019-09" db="EMBL/GenBank/DDBJ databases">
        <title>Phylogeny of genus Pseudoclavibacter and closely related genus.</title>
        <authorList>
            <person name="Li Y."/>
        </authorList>
    </citation>
    <scope>NUCLEOTIDE SEQUENCE [LARGE SCALE GENOMIC DNA]</scope>
    <source>
        <strain evidence="3 4">EGI 60007</strain>
    </source>
</reference>
<organism evidence="3 4">
    <name type="scientific">Pseudoclavibacter endophyticus</name>
    <dbReference type="NCBI Taxonomy" id="1778590"/>
    <lineage>
        <taxon>Bacteria</taxon>
        <taxon>Bacillati</taxon>
        <taxon>Actinomycetota</taxon>
        <taxon>Actinomycetes</taxon>
        <taxon>Micrococcales</taxon>
        <taxon>Microbacteriaceae</taxon>
        <taxon>Pseudoclavibacter</taxon>
    </lineage>
</organism>
<sequence>MTDAAPATEQDLASTAGAAPSHEPARSLWRSIPRGLWIGTGVAALVMAASMWWGVTFEATETARIRDEGDATMQGPIVMALLGVLVPIVVAVFLGAGVGGRFGILAAERRPRAGFGARFATGVLPALALTAGAVTAGTLVAVLACLVAGLTGLAAQWQAPLAFGALTFGVGVATAILGLVLSGAVASVMLRPARD</sequence>
<feature type="transmembrane region" description="Helical" evidence="2">
    <location>
        <begin position="36"/>
        <end position="55"/>
    </location>
</feature>
<accession>A0A6H9WRN7</accession>
<gene>
    <name evidence="3" type="ORF">F8O04_05005</name>
</gene>
<keyword evidence="2" id="KW-0472">Membrane</keyword>
<dbReference type="EMBL" id="WBJY01000001">
    <property type="protein sequence ID" value="KAB1649607.1"/>
    <property type="molecule type" value="Genomic_DNA"/>
</dbReference>
<feature type="transmembrane region" description="Helical" evidence="2">
    <location>
        <begin position="161"/>
        <end position="190"/>
    </location>
</feature>
<feature type="region of interest" description="Disordered" evidence="1">
    <location>
        <begin position="1"/>
        <end position="21"/>
    </location>
</feature>
<dbReference type="Proteomes" id="UP000431744">
    <property type="component" value="Unassembled WGS sequence"/>
</dbReference>
<evidence type="ECO:0000256" key="1">
    <source>
        <dbReference type="SAM" id="MobiDB-lite"/>
    </source>
</evidence>
<dbReference type="AlphaFoldDB" id="A0A6H9WRN7"/>
<keyword evidence="4" id="KW-1185">Reference proteome</keyword>
<dbReference type="RefSeq" id="WP_158028197.1">
    <property type="nucleotide sequence ID" value="NZ_BMHG01000001.1"/>
</dbReference>
<keyword evidence="2" id="KW-1133">Transmembrane helix</keyword>
<feature type="transmembrane region" description="Helical" evidence="2">
    <location>
        <begin position="75"/>
        <end position="98"/>
    </location>
</feature>
<evidence type="ECO:0000313" key="3">
    <source>
        <dbReference type="EMBL" id="KAB1649607.1"/>
    </source>
</evidence>
<protein>
    <submittedName>
        <fullName evidence="3">Uncharacterized protein</fullName>
    </submittedName>
</protein>
<evidence type="ECO:0000256" key="2">
    <source>
        <dbReference type="SAM" id="Phobius"/>
    </source>
</evidence>